<reference evidence="2" key="1">
    <citation type="journal article" date="2020" name="Nature">
        <title>Giant virus diversity and host interactions through global metagenomics.</title>
        <authorList>
            <person name="Schulz F."/>
            <person name="Roux S."/>
            <person name="Paez-Espino D."/>
            <person name="Jungbluth S."/>
            <person name="Walsh D.A."/>
            <person name="Denef V.J."/>
            <person name="McMahon K.D."/>
            <person name="Konstantinidis K.T."/>
            <person name="Eloe-Fadrosh E.A."/>
            <person name="Kyrpides N.C."/>
            <person name="Woyke T."/>
        </authorList>
    </citation>
    <scope>NUCLEOTIDE SEQUENCE</scope>
    <source>
        <strain evidence="2">GVMAG-M-3300023179-150</strain>
    </source>
</reference>
<dbReference type="Pfam" id="PF00704">
    <property type="entry name" value="Glyco_hydro_18"/>
    <property type="match status" value="1"/>
</dbReference>
<evidence type="ECO:0000313" key="2">
    <source>
        <dbReference type="EMBL" id="QHT24443.1"/>
    </source>
</evidence>
<protein>
    <recommendedName>
        <fullName evidence="1">GH18 domain-containing protein</fullName>
    </recommendedName>
</protein>
<dbReference type="SUPFAM" id="SSF51445">
    <property type="entry name" value="(Trans)glycosidases"/>
    <property type="match status" value="1"/>
</dbReference>
<dbReference type="PROSITE" id="PS51910">
    <property type="entry name" value="GH18_2"/>
    <property type="match status" value="1"/>
</dbReference>
<dbReference type="GO" id="GO:0005975">
    <property type="term" value="P:carbohydrate metabolic process"/>
    <property type="evidence" value="ECO:0007669"/>
    <property type="project" value="InterPro"/>
</dbReference>
<organism evidence="2">
    <name type="scientific">viral metagenome</name>
    <dbReference type="NCBI Taxonomy" id="1070528"/>
    <lineage>
        <taxon>unclassified sequences</taxon>
        <taxon>metagenomes</taxon>
        <taxon>organismal metagenomes</taxon>
    </lineage>
</organism>
<name>A0A6C0E7Q4_9ZZZZ</name>
<proteinExistence type="predicted"/>
<dbReference type="Gene3D" id="3.20.20.80">
    <property type="entry name" value="Glycosidases"/>
    <property type="match status" value="1"/>
</dbReference>
<dbReference type="EMBL" id="MN739745">
    <property type="protein sequence ID" value="QHT24443.1"/>
    <property type="molecule type" value="Genomic_DNA"/>
</dbReference>
<dbReference type="InterPro" id="IPR017853">
    <property type="entry name" value="GH"/>
</dbReference>
<dbReference type="AlphaFoldDB" id="A0A6C0E7Q4"/>
<dbReference type="InterPro" id="IPR001223">
    <property type="entry name" value="Glyco_hydro18_cat"/>
</dbReference>
<evidence type="ECO:0000259" key="1">
    <source>
        <dbReference type="PROSITE" id="PS51910"/>
    </source>
</evidence>
<accession>A0A6C0E7Q4</accession>
<sequence>MISLDDEISNWRREYFQKNNKFIILQWVGYVNSNDFLKNIPTEINVINMAYATITKTGLSFDSLTRFIPENTLKTNIKTIQKQNVKVILSITDHQDHTWFNMDPIIFISNILDVLDEWGFDGIDIQCNSEIIGPNEENKYEIALESLITNLRKYIKNDKLITFTTSNSAKYNKYIIKNTSKYIDWINIIIDDNNNNIQPLIDNILDNRYSLNVNNGKNIAKYVWGIKNVI</sequence>
<feature type="domain" description="GH18" evidence="1">
    <location>
        <begin position="18"/>
        <end position="230"/>
    </location>
</feature>